<dbReference type="InParanoid" id="A0BE93"/>
<dbReference type="EMBL" id="CT867988">
    <property type="protein sequence ID" value="CAK56860.1"/>
    <property type="molecule type" value="Genomic_DNA"/>
</dbReference>
<sequence>MQSTKKMKSYIEDQDMEMKSLKAQQISSITFKMYCLILSKNFSVNQEEYIRKSEFPQTKSISNLKIQNRNCSSSDFGSEEQGVKLSYKEMKTQNHILELLETYNQQSKEREQQNKLIMFNFMIQNIIKKQ</sequence>
<name>A0BE93_PARTE</name>
<evidence type="ECO:0000313" key="2">
    <source>
        <dbReference type="Proteomes" id="UP000000600"/>
    </source>
</evidence>
<dbReference type="HOGENOM" id="CLU_1942143_0_0_1"/>
<protein>
    <submittedName>
        <fullName evidence="1">Uncharacterized protein</fullName>
    </submittedName>
</protein>
<dbReference type="KEGG" id="ptm:GSPATT00027893001"/>
<proteinExistence type="predicted"/>
<keyword evidence="2" id="KW-1185">Reference proteome</keyword>
<accession>A0BE93</accession>
<dbReference type="Proteomes" id="UP000000600">
    <property type="component" value="Unassembled WGS sequence"/>
</dbReference>
<dbReference type="RefSeq" id="XP_001424258.1">
    <property type="nucleotide sequence ID" value="XM_001424221.1"/>
</dbReference>
<evidence type="ECO:0000313" key="1">
    <source>
        <dbReference type="EMBL" id="CAK56860.1"/>
    </source>
</evidence>
<organism evidence="1 2">
    <name type="scientific">Paramecium tetraurelia</name>
    <dbReference type="NCBI Taxonomy" id="5888"/>
    <lineage>
        <taxon>Eukaryota</taxon>
        <taxon>Sar</taxon>
        <taxon>Alveolata</taxon>
        <taxon>Ciliophora</taxon>
        <taxon>Intramacronucleata</taxon>
        <taxon>Oligohymenophorea</taxon>
        <taxon>Peniculida</taxon>
        <taxon>Parameciidae</taxon>
        <taxon>Paramecium</taxon>
    </lineage>
</organism>
<reference evidence="1 2" key="1">
    <citation type="journal article" date="2006" name="Nature">
        <title>Global trends of whole-genome duplications revealed by the ciliate Paramecium tetraurelia.</title>
        <authorList>
            <consortium name="Genoscope"/>
            <person name="Aury J.-M."/>
            <person name="Jaillon O."/>
            <person name="Duret L."/>
            <person name="Noel B."/>
            <person name="Jubin C."/>
            <person name="Porcel B.M."/>
            <person name="Segurens B."/>
            <person name="Daubin V."/>
            <person name="Anthouard V."/>
            <person name="Aiach N."/>
            <person name="Arnaiz O."/>
            <person name="Billaut A."/>
            <person name="Beisson J."/>
            <person name="Blanc I."/>
            <person name="Bouhouche K."/>
            <person name="Camara F."/>
            <person name="Duharcourt S."/>
            <person name="Guigo R."/>
            <person name="Gogendeau D."/>
            <person name="Katinka M."/>
            <person name="Keller A.-M."/>
            <person name="Kissmehl R."/>
            <person name="Klotz C."/>
            <person name="Koll F."/>
            <person name="Le Moue A."/>
            <person name="Lepere C."/>
            <person name="Malinsky S."/>
            <person name="Nowacki M."/>
            <person name="Nowak J.K."/>
            <person name="Plattner H."/>
            <person name="Poulain J."/>
            <person name="Ruiz F."/>
            <person name="Serrano V."/>
            <person name="Zagulski M."/>
            <person name="Dessen P."/>
            <person name="Betermier M."/>
            <person name="Weissenbach J."/>
            <person name="Scarpelli C."/>
            <person name="Schachter V."/>
            <person name="Sperling L."/>
            <person name="Meyer E."/>
            <person name="Cohen J."/>
            <person name="Wincker P."/>
        </authorList>
    </citation>
    <scope>NUCLEOTIDE SEQUENCE [LARGE SCALE GENOMIC DNA]</scope>
    <source>
        <strain evidence="1 2">Stock d4-2</strain>
    </source>
</reference>
<gene>
    <name evidence="1" type="ORF">GSPATT00027893001</name>
</gene>
<dbReference type="AlphaFoldDB" id="A0BE93"/>
<dbReference type="GeneID" id="5010042"/>